<dbReference type="InterPro" id="IPR012545">
    <property type="entry name" value="DUF1697"/>
</dbReference>
<dbReference type="PANTHER" id="PTHR36439">
    <property type="entry name" value="BLL4334 PROTEIN"/>
    <property type="match status" value="1"/>
</dbReference>
<dbReference type="SUPFAM" id="SSF160379">
    <property type="entry name" value="SP0830-like"/>
    <property type="match status" value="1"/>
</dbReference>
<dbReference type="PANTHER" id="PTHR36439:SF1">
    <property type="entry name" value="DUF1697 DOMAIN-CONTAINING PROTEIN"/>
    <property type="match status" value="1"/>
</dbReference>
<evidence type="ECO:0000313" key="2">
    <source>
        <dbReference type="Proteomes" id="UP000275368"/>
    </source>
</evidence>
<protein>
    <recommendedName>
        <fullName evidence="3">DUF1697 domain-containing protein</fullName>
    </recommendedName>
</protein>
<keyword evidence="2" id="KW-1185">Reference proteome</keyword>
<dbReference type="Proteomes" id="UP000275368">
    <property type="component" value="Chromosome"/>
</dbReference>
<dbReference type="PIRSF" id="PIRSF008502">
    <property type="entry name" value="UCP008502"/>
    <property type="match status" value="1"/>
</dbReference>
<proteinExistence type="predicted"/>
<dbReference type="Gene3D" id="3.30.70.1280">
    <property type="entry name" value="SP0830-like domains"/>
    <property type="match status" value="1"/>
</dbReference>
<gene>
    <name evidence="1" type="ORF">Back11_42210</name>
</gene>
<dbReference type="AlphaFoldDB" id="A0A3G9IWI4"/>
<dbReference type="KEGG" id="pbk:Back11_42210"/>
<dbReference type="Pfam" id="PF08002">
    <property type="entry name" value="DUF1697"/>
    <property type="match status" value="1"/>
</dbReference>
<dbReference type="EMBL" id="AP019308">
    <property type="protein sequence ID" value="BBH22876.1"/>
    <property type="molecule type" value="Genomic_DNA"/>
</dbReference>
<evidence type="ECO:0000313" key="1">
    <source>
        <dbReference type="EMBL" id="BBH22876.1"/>
    </source>
</evidence>
<name>A0A3G9IWI4_9BACL</name>
<organism evidence="1 2">
    <name type="scientific">Paenibacillus baekrokdamisoli</name>
    <dbReference type="NCBI Taxonomy" id="1712516"/>
    <lineage>
        <taxon>Bacteria</taxon>
        <taxon>Bacillati</taxon>
        <taxon>Bacillota</taxon>
        <taxon>Bacilli</taxon>
        <taxon>Bacillales</taxon>
        <taxon>Paenibacillaceae</taxon>
        <taxon>Paenibacillus</taxon>
    </lineage>
</organism>
<sequence>MLLNLSDYGKIVKNLSKNEVHPMKTNIALLRGINVSGQKLIKMEHLRALFAELHFQNIRSYIQSGNVIFDAPLESSTTLLGGLIEDAIKGTFGFDVPVIVRTVDEIEEVVTRNPFAGVELSKEEKFYVSFLTEEPTAEAIAKLDSFKNDVDDYIVQNREVYILCRVGYGNSLFSNNFLEKQLRVTATTRNWNTVNKLLSMTKS</sequence>
<evidence type="ECO:0008006" key="3">
    <source>
        <dbReference type="Google" id="ProtNLM"/>
    </source>
</evidence>
<reference evidence="1 2" key="1">
    <citation type="submission" date="2018-11" db="EMBL/GenBank/DDBJ databases">
        <title>Complete genome sequence of Paenibacillus baekrokdamisoli strain KCTC 33723.</title>
        <authorList>
            <person name="Kang S.W."/>
            <person name="Lee K.C."/>
            <person name="Kim K.K."/>
            <person name="Kim J.S."/>
            <person name="Kim D.S."/>
            <person name="Ko S.H."/>
            <person name="Yang S.H."/>
            <person name="Lee J.S."/>
        </authorList>
    </citation>
    <scope>NUCLEOTIDE SEQUENCE [LARGE SCALE GENOMIC DNA]</scope>
    <source>
        <strain evidence="1 2">KCTC 33723</strain>
    </source>
</reference>
<accession>A0A3G9IWI4</accession>